<dbReference type="RefSeq" id="WP_338193917.1">
    <property type="nucleotide sequence ID" value="NZ_AP027268.1"/>
</dbReference>
<feature type="region of interest" description="Disordered" evidence="1">
    <location>
        <begin position="145"/>
        <end position="176"/>
    </location>
</feature>
<name>A0AA48HAR1_9FLAO</name>
<accession>A0AA48HAR1</accession>
<evidence type="ECO:0000313" key="2">
    <source>
        <dbReference type="EMBL" id="BDW93429.1"/>
    </source>
</evidence>
<reference evidence="2 3" key="1">
    <citation type="submission" date="2023-01" db="EMBL/GenBank/DDBJ databases">
        <title>Complete genome sequence of Muricauda aquimarina strain IFOP_LL357.</title>
        <authorList>
            <person name="Gajardo G."/>
            <person name="Ueki S."/>
            <person name="Maruyama F."/>
        </authorList>
    </citation>
    <scope>NUCLEOTIDE SEQUENCE [LARGE SCALE GENOMIC DNA]</scope>
    <source>
        <strain evidence="2 3">IFOP_LL357</strain>
    </source>
</reference>
<dbReference type="AlphaFoldDB" id="A0AA48HAR1"/>
<dbReference type="Proteomes" id="UP001330184">
    <property type="component" value="Chromosome"/>
</dbReference>
<organism evidence="2 3">
    <name type="scientific">Flagellimonas marinaquae</name>
    <dbReference type="NCBI Taxonomy" id="254955"/>
    <lineage>
        <taxon>Bacteria</taxon>
        <taxon>Pseudomonadati</taxon>
        <taxon>Bacteroidota</taxon>
        <taxon>Flavobacteriia</taxon>
        <taxon>Flavobacteriales</taxon>
        <taxon>Flavobacteriaceae</taxon>
        <taxon>Flagellimonas</taxon>
    </lineage>
</organism>
<evidence type="ECO:0000313" key="3">
    <source>
        <dbReference type="Proteomes" id="UP001330184"/>
    </source>
</evidence>
<sequence>MKDINYIKHLNGVFEQFSKDSRLNPTHISLYVALFQIWNNNFFKEEFYINREEVMDFSKIGSKSTYHRCIKELSHWNYLLYTPSHNPFKGSRIKMFNFGTSIEQALYPSNTKIETSTGQALVPINKHIQTIENSKNINKRQFLKNSNSESEENHLASVPYQDNLKTSSDKNYDDPL</sequence>
<dbReference type="EMBL" id="AP027268">
    <property type="protein sequence ID" value="BDW93429.1"/>
    <property type="molecule type" value="Genomic_DNA"/>
</dbReference>
<keyword evidence="3" id="KW-1185">Reference proteome</keyword>
<feature type="compositionally biased region" description="Basic and acidic residues" evidence="1">
    <location>
        <begin position="167"/>
        <end position="176"/>
    </location>
</feature>
<proteinExistence type="predicted"/>
<evidence type="ECO:0000256" key="1">
    <source>
        <dbReference type="SAM" id="MobiDB-lite"/>
    </source>
</evidence>
<gene>
    <name evidence="2" type="ORF">MACH07_22610</name>
</gene>
<protein>
    <submittedName>
        <fullName evidence="2">Uncharacterized protein</fullName>
    </submittedName>
</protein>